<dbReference type="Proteomes" id="UP000186141">
    <property type="component" value="Unassembled WGS sequence"/>
</dbReference>
<feature type="transmembrane region" description="Helical" evidence="2">
    <location>
        <begin position="46"/>
        <end position="65"/>
    </location>
</feature>
<feature type="region of interest" description="Disordered" evidence="1">
    <location>
        <begin position="102"/>
        <end position="122"/>
    </location>
</feature>
<organism evidence="3 4">
    <name type="scientific">Gemmobacter megaterium</name>
    <dbReference type="NCBI Taxonomy" id="1086013"/>
    <lineage>
        <taxon>Bacteria</taxon>
        <taxon>Pseudomonadati</taxon>
        <taxon>Pseudomonadota</taxon>
        <taxon>Alphaproteobacteria</taxon>
        <taxon>Rhodobacterales</taxon>
        <taxon>Paracoccaceae</taxon>
        <taxon>Gemmobacter</taxon>
    </lineage>
</organism>
<sequence length="122" mass="13002">MKHLIDLPLWIAGPVAVFLVIGATLTLLGTLGLVQLRSFYDRLHAPTLGTSWGAAAILLASMILFSWVEGRPVAHELVIGVLVMVTTPVTLMLVGRAALHRDRAEGRGDVPPARKTTGSDQG</sequence>
<dbReference type="GO" id="GO:0015385">
    <property type="term" value="F:sodium:proton antiporter activity"/>
    <property type="evidence" value="ECO:0007669"/>
    <property type="project" value="TreeGrafter"/>
</dbReference>
<dbReference type="NCBIfam" id="TIGR01300">
    <property type="entry name" value="CPA3_mnhG_phaG"/>
    <property type="match status" value="1"/>
</dbReference>
<dbReference type="RefSeq" id="WP_076532040.1">
    <property type="nucleotide sequence ID" value="NZ_BMEH01000005.1"/>
</dbReference>
<accession>A0A1N7PDN8</accession>
<dbReference type="Pfam" id="PF03334">
    <property type="entry name" value="PhaG_MnhG_YufB"/>
    <property type="match status" value="1"/>
</dbReference>
<feature type="transmembrane region" description="Helical" evidence="2">
    <location>
        <begin position="77"/>
        <end position="99"/>
    </location>
</feature>
<evidence type="ECO:0000256" key="1">
    <source>
        <dbReference type="SAM" id="MobiDB-lite"/>
    </source>
</evidence>
<dbReference type="STRING" id="1086013.SAMN05421774_105168"/>
<keyword evidence="4" id="KW-1185">Reference proteome</keyword>
<protein>
    <submittedName>
        <fullName evidence="3">Multisubunit potassium/proton antiporter, PhaG subunit</fullName>
    </submittedName>
</protein>
<dbReference type="PANTHER" id="PTHR34703">
    <property type="entry name" value="ANTIPORTER SUBUNIT MNHG2-RELATED"/>
    <property type="match status" value="1"/>
</dbReference>
<feature type="transmembrane region" description="Helical" evidence="2">
    <location>
        <begin position="12"/>
        <end position="34"/>
    </location>
</feature>
<dbReference type="PANTHER" id="PTHR34703:SF1">
    <property type="entry name" value="ANTIPORTER SUBUNIT MNHG2-RELATED"/>
    <property type="match status" value="1"/>
</dbReference>
<reference evidence="3 4" key="1">
    <citation type="submission" date="2017-01" db="EMBL/GenBank/DDBJ databases">
        <authorList>
            <person name="Mah S.A."/>
            <person name="Swanson W.J."/>
            <person name="Moy G.W."/>
            <person name="Vacquier V.D."/>
        </authorList>
    </citation>
    <scope>NUCLEOTIDE SEQUENCE [LARGE SCALE GENOMIC DNA]</scope>
    <source>
        <strain evidence="3 4">DSM 26375</strain>
    </source>
</reference>
<evidence type="ECO:0000313" key="4">
    <source>
        <dbReference type="Proteomes" id="UP000186141"/>
    </source>
</evidence>
<evidence type="ECO:0000256" key="2">
    <source>
        <dbReference type="SAM" id="Phobius"/>
    </source>
</evidence>
<keyword evidence="2" id="KW-0812">Transmembrane</keyword>
<dbReference type="InterPro" id="IPR005133">
    <property type="entry name" value="PhaG_MnhG_YufB"/>
</dbReference>
<keyword evidence="2" id="KW-1133">Transmembrane helix</keyword>
<name>A0A1N7PDN8_9RHOB</name>
<evidence type="ECO:0000313" key="3">
    <source>
        <dbReference type="EMBL" id="SIT08678.1"/>
    </source>
</evidence>
<dbReference type="AlphaFoldDB" id="A0A1N7PDN8"/>
<dbReference type="OrthoDB" id="4427992at2"/>
<dbReference type="EMBL" id="FTOT01000005">
    <property type="protein sequence ID" value="SIT08678.1"/>
    <property type="molecule type" value="Genomic_DNA"/>
</dbReference>
<gene>
    <name evidence="3" type="ORF">SAMN05421774_105168</name>
</gene>
<keyword evidence="2" id="KW-0472">Membrane</keyword>
<proteinExistence type="predicted"/>